<dbReference type="RefSeq" id="WP_282583306.1">
    <property type="nucleotide sequence ID" value="NZ_JAMOIM010000001.1"/>
</dbReference>
<sequence length="867" mass="93296">MSDHGHAPRPQIEKFNGLRPSAAAERLQKCKQWLTWTYVYRSEKDKWDKPPHSARTGTPVSGTDPDNWDTYAVAAATAARMGLAGIGFALSKDDGLTGIDLDDCRDPATGVVAPWAAEIIALGETYGEVSPSGCGIRLFAEGKVASALKFDPAGVEIYGTGRYLTVTGRHVTGTPDKIAPAPRTIDDLRRRVETMRSAVEAEKIKQAPSPKKAKRPGSDFFRNVNDAALANLPAWVPNLFPVVARFVSSSGIYRVSSNDLDRDLEEDLSITPGGIVDFGVADMGDPKQGKRTSIDLVIEHSDVPEEKTPLGAAHWLCAQLGVEPAEVGFGRNRGAPEIKVVNGAIREAVDAAEDALIALGGVFQRADQIVCLGEVPMLTAHRREVSARRILPLGEYALGERLAEAATFMTFDGRIEDFKVVDPPTKIVRTMMERAARCRLPQLRSVISAPTLRHDGSLLSQPGYDESTGLFFDPAGVAFPTIEQRPSRQAALVALDRIKLLYEGFPFVTEADRSVVLVAVVTACVRQALSTAPIFGASSPTPGTGKSKLTDTYSVVATGREAGVIAQAGNEEELEKRLGGMLLQGASFLAIDNCTAPIEGIFLAMLLTQTEVQVRPLGTSRAVAVPTNAFLAVTGNNLLVAADLTRRVLVSKLDARVERPELRKFDFDPVKRAKQERPELVAAALTILLAFNHAGRPAQADPLGSFETWSRSVRDALIWLGCADPVDTMEVVRAEDPRRRERAAVLANWRDIIGMDRITTAKLIERAAARGPSGFLHPECREALLSVAGQAGSIDTRRLGRWLGQSANAITDGVWLEQVGISQGSSAWRLCSTAPIPSSGGEKGGLGDLGGLFHSTYGKSQTDLQVL</sequence>
<name>A0AA41YTK3_9HYPH</name>
<dbReference type="AlphaFoldDB" id="A0AA41YTK3"/>
<evidence type="ECO:0000313" key="1">
    <source>
        <dbReference type="EMBL" id="MCW6506971.1"/>
    </source>
</evidence>
<protein>
    <recommendedName>
        <fullName evidence="3">DNA primase/polymerase bifunctional N-terminal domain-containing protein</fullName>
    </recommendedName>
</protein>
<comment type="caution">
    <text evidence="1">The sequence shown here is derived from an EMBL/GenBank/DDBJ whole genome shotgun (WGS) entry which is preliminary data.</text>
</comment>
<dbReference type="EMBL" id="JAMOIM010000001">
    <property type="protein sequence ID" value="MCW6506971.1"/>
    <property type="molecule type" value="Genomic_DNA"/>
</dbReference>
<proteinExistence type="predicted"/>
<evidence type="ECO:0000313" key="2">
    <source>
        <dbReference type="Proteomes" id="UP001165667"/>
    </source>
</evidence>
<gene>
    <name evidence="1" type="ORF">M8523_02925</name>
</gene>
<organism evidence="1 2">
    <name type="scientific">Lichenifustis flavocetrariae</name>
    <dbReference type="NCBI Taxonomy" id="2949735"/>
    <lineage>
        <taxon>Bacteria</taxon>
        <taxon>Pseudomonadati</taxon>
        <taxon>Pseudomonadota</taxon>
        <taxon>Alphaproteobacteria</taxon>
        <taxon>Hyphomicrobiales</taxon>
        <taxon>Lichenihabitantaceae</taxon>
        <taxon>Lichenifustis</taxon>
    </lineage>
</organism>
<dbReference type="Proteomes" id="UP001165667">
    <property type="component" value="Unassembled WGS sequence"/>
</dbReference>
<evidence type="ECO:0008006" key="3">
    <source>
        <dbReference type="Google" id="ProtNLM"/>
    </source>
</evidence>
<reference evidence="1" key="1">
    <citation type="submission" date="2022-05" db="EMBL/GenBank/DDBJ databases">
        <authorList>
            <person name="Pankratov T."/>
        </authorList>
    </citation>
    <scope>NUCLEOTIDE SEQUENCE</scope>
    <source>
        <strain evidence="1">BP6-180914</strain>
    </source>
</reference>
<keyword evidence="2" id="KW-1185">Reference proteome</keyword>
<accession>A0AA41YTK3</accession>